<dbReference type="InterPro" id="IPR018247">
    <property type="entry name" value="EF_Hand_1_Ca_BS"/>
</dbReference>
<reference evidence="2 3" key="1">
    <citation type="journal article" date="2016" name="Nat. Commun.">
        <title>Thousands of microbial genomes shed light on interconnected biogeochemical processes in an aquifer system.</title>
        <authorList>
            <person name="Anantharaman K."/>
            <person name="Brown C.T."/>
            <person name="Hug L.A."/>
            <person name="Sharon I."/>
            <person name="Castelle C.J."/>
            <person name="Probst A.J."/>
            <person name="Thomas B.C."/>
            <person name="Singh A."/>
            <person name="Wilkins M.J."/>
            <person name="Karaoz U."/>
            <person name="Brodie E.L."/>
            <person name="Williams K.H."/>
            <person name="Hubbard S.S."/>
            <person name="Banfield J.F."/>
        </authorList>
    </citation>
    <scope>NUCLEOTIDE SEQUENCE [LARGE SCALE GENOMIC DNA]</scope>
</reference>
<keyword evidence="1" id="KW-0812">Transmembrane</keyword>
<dbReference type="AlphaFoldDB" id="A0A1F7F3P8"/>
<keyword evidence="1" id="KW-0472">Membrane</keyword>
<dbReference type="Proteomes" id="UP000179243">
    <property type="component" value="Unassembled WGS sequence"/>
</dbReference>
<proteinExistence type="predicted"/>
<dbReference type="Pfam" id="PF07963">
    <property type="entry name" value="N_methyl"/>
    <property type="match status" value="1"/>
</dbReference>
<evidence type="ECO:0000313" key="2">
    <source>
        <dbReference type="EMBL" id="OGK01228.1"/>
    </source>
</evidence>
<dbReference type="NCBIfam" id="TIGR02532">
    <property type="entry name" value="IV_pilin_GFxxxE"/>
    <property type="match status" value="1"/>
</dbReference>
<keyword evidence="1" id="KW-1133">Transmembrane helix</keyword>
<evidence type="ECO:0008006" key="4">
    <source>
        <dbReference type="Google" id="ProtNLM"/>
    </source>
</evidence>
<feature type="transmembrane region" description="Helical" evidence="1">
    <location>
        <begin position="12"/>
        <end position="37"/>
    </location>
</feature>
<dbReference type="PROSITE" id="PS00018">
    <property type="entry name" value="EF_HAND_1"/>
    <property type="match status" value="1"/>
</dbReference>
<dbReference type="InterPro" id="IPR012902">
    <property type="entry name" value="N_methyl_site"/>
</dbReference>
<dbReference type="EMBL" id="MFYX01000130">
    <property type="protein sequence ID" value="OGK01228.1"/>
    <property type="molecule type" value="Genomic_DNA"/>
</dbReference>
<evidence type="ECO:0000256" key="1">
    <source>
        <dbReference type="SAM" id="Phobius"/>
    </source>
</evidence>
<sequence length="186" mass="19820">MLPRILSNRKGFTVIELVAALAVTSAVMLILFSVYAFTDRMYQKSVGYSGLNQIAAGLAAAVESNLFECKGIVSASPAEIVFQKKNKNTGAYTIDEGRLLYNGTLLGQKAAQISSVSFAYSGKPEDPAMGEDYAAVFNALDKNQDGVIAESELSGLRLISVAMTIKSGKDSVEVAFNVHIRGKAVL</sequence>
<gene>
    <name evidence="2" type="ORF">A2519_22530</name>
</gene>
<name>A0A1F7F3P8_UNCRA</name>
<protein>
    <recommendedName>
        <fullName evidence="4">EF-hand domain-containing protein</fullName>
    </recommendedName>
</protein>
<comment type="caution">
    <text evidence="2">The sequence shown here is derived from an EMBL/GenBank/DDBJ whole genome shotgun (WGS) entry which is preliminary data.</text>
</comment>
<organism evidence="2 3">
    <name type="scientific">Candidatus Raymondbacteria bacterium RIFOXYD12_FULL_49_13</name>
    <dbReference type="NCBI Taxonomy" id="1817890"/>
    <lineage>
        <taxon>Bacteria</taxon>
        <taxon>Raymondiibacteriota</taxon>
    </lineage>
</organism>
<accession>A0A1F7F3P8</accession>
<evidence type="ECO:0000313" key="3">
    <source>
        <dbReference type="Proteomes" id="UP000179243"/>
    </source>
</evidence>